<accession>A0A913ZKY0</accession>
<dbReference type="GeneID" id="119725169"/>
<proteinExistence type="predicted"/>
<sequence>MSGICEYPLVTAADAIVIILALAELTIAIISVVLTSKFFFCSRPATQNIPQLRYQPLPQQQMAGNYYQSQAAQGYHVTTQPQVGYTTQPLPSATAEAPPTGQNPIN</sequence>
<protein>
    <submittedName>
        <fullName evidence="3">Uncharacterized protein</fullName>
    </submittedName>
</protein>
<dbReference type="RefSeq" id="XP_038052457.1">
    <property type="nucleotide sequence ID" value="XM_038196529.1"/>
</dbReference>
<feature type="transmembrane region" description="Helical" evidence="2">
    <location>
        <begin position="12"/>
        <end position="34"/>
    </location>
</feature>
<evidence type="ECO:0000256" key="1">
    <source>
        <dbReference type="SAM" id="MobiDB-lite"/>
    </source>
</evidence>
<keyword evidence="2" id="KW-1133">Transmembrane helix</keyword>
<evidence type="ECO:0000256" key="2">
    <source>
        <dbReference type="SAM" id="Phobius"/>
    </source>
</evidence>
<keyword evidence="4" id="KW-1185">Reference proteome</keyword>
<name>A0A913ZKY0_PATMI</name>
<organism evidence="3 4">
    <name type="scientific">Patiria miniata</name>
    <name type="common">Bat star</name>
    <name type="synonym">Asterina miniata</name>
    <dbReference type="NCBI Taxonomy" id="46514"/>
    <lineage>
        <taxon>Eukaryota</taxon>
        <taxon>Metazoa</taxon>
        <taxon>Echinodermata</taxon>
        <taxon>Eleutherozoa</taxon>
        <taxon>Asterozoa</taxon>
        <taxon>Asteroidea</taxon>
        <taxon>Valvatacea</taxon>
        <taxon>Valvatida</taxon>
        <taxon>Asterinidae</taxon>
        <taxon>Patiria</taxon>
    </lineage>
</organism>
<feature type="region of interest" description="Disordered" evidence="1">
    <location>
        <begin position="82"/>
        <end position="106"/>
    </location>
</feature>
<dbReference type="Proteomes" id="UP000887568">
    <property type="component" value="Unplaced"/>
</dbReference>
<keyword evidence="2" id="KW-0472">Membrane</keyword>
<dbReference type="EnsemblMetazoa" id="XM_038196529.1">
    <property type="protein sequence ID" value="XP_038052457.1"/>
    <property type="gene ID" value="LOC119725169"/>
</dbReference>
<dbReference type="AlphaFoldDB" id="A0A913ZKY0"/>
<feature type="compositionally biased region" description="Polar residues" evidence="1">
    <location>
        <begin position="82"/>
        <end position="91"/>
    </location>
</feature>
<evidence type="ECO:0000313" key="3">
    <source>
        <dbReference type="EnsemblMetazoa" id="XP_038052457.1"/>
    </source>
</evidence>
<evidence type="ECO:0000313" key="4">
    <source>
        <dbReference type="Proteomes" id="UP000887568"/>
    </source>
</evidence>
<reference evidence="3" key="1">
    <citation type="submission" date="2022-11" db="UniProtKB">
        <authorList>
            <consortium name="EnsemblMetazoa"/>
        </authorList>
    </citation>
    <scope>IDENTIFICATION</scope>
</reference>
<keyword evidence="2" id="KW-0812">Transmembrane</keyword>